<feature type="transmembrane region" description="Helical" evidence="1">
    <location>
        <begin position="35"/>
        <end position="52"/>
    </location>
</feature>
<evidence type="ECO:0000313" key="3">
    <source>
        <dbReference type="EMBL" id="MBR0558643.1"/>
    </source>
</evidence>
<keyword evidence="1" id="KW-1133">Transmembrane helix</keyword>
<keyword evidence="3" id="KW-0645">Protease</keyword>
<keyword evidence="3" id="KW-0482">Metalloprotease</keyword>
<feature type="domain" description="CAAX prenyl protease 2/Lysostaphin resistance protein A-like" evidence="2">
    <location>
        <begin position="14"/>
        <end position="75"/>
    </location>
</feature>
<organism evidence="3 4">
    <name type="scientific">Neokomagataea anthophila</name>
    <dbReference type="NCBI Taxonomy" id="2826925"/>
    <lineage>
        <taxon>Bacteria</taxon>
        <taxon>Pseudomonadati</taxon>
        <taxon>Pseudomonadota</taxon>
        <taxon>Alphaproteobacteria</taxon>
        <taxon>Acetobacterales</taxon>
        <taxon>Acetobacteraceae</taxon>
        <taxon>Neokomagataea</taxon>
    </lineage>
</organism>
<protein>
    <submittedName>
        <fullName evidence="3">CPBP family intramembrane metalloprotease</fullName>
        <ecNumber evidence="3">3.4.24.-</ecNumber>
    </submittedName>
</protein>
<dbReference type="EMBL" id="JAGRQH010000001">
    <property type="protein sequence ID" value="MBR0558643.1"/>
    <property type="molecule type" value="Genomic_DNA"/>
</dbReference>
<keyword evidence="1" id="KW-0812">Transmembrane</keyword>
<dbReference type="GO" id="GO:0008237">
    <property type="term" value="F:metallopeptidase activity"/>
    <property type="evidence" value="ECO:0007669"/>
    <property type="project" value="UniProtKB-KW"/>
</dbReference>
<sequence length="94" mass="11009">MSYVGTKNRLIFKNSPVFPIIISGIIFGINHYYSSVYVVFMIFVGFLWAYGYENRIKSQNNPFLSIFLVHSITNSFSILALFLMQHHSFQWKSM</sequence>
<keyword evidence="1" id="KW-0472">Membrane</keyword>
<evidence type="ECO:0000256" key="1">
    <source>
        <dbReference type="SAM" id="Phobius"/>
    </source>
</evidence>
<dbReference type="InterPro" id="IPR003675">
    <property type="entry name" value="Rce1/LyrA-like_dom"/>
</dbReference>
<dbReference type="Proteomes" id="UP000677812">
    <property type="component" value="Unassembled WGS sequence"/>
</dbReference>
<name>A0ABS5E420_9PROT</name>
<evidence type="ECO:0000259" key="2">
    <source>
        <dbReference type="Pfam" id="PF02517"/>
    </source>
</evidence>
<gene>
    <name evidence="3" type="ORF">KB213_01010</name>
</gene>
<feature type="transmembrane region" description="Helical" evidence="1">
    <location>
        <begin position="64"/>
        <end position="84"/>
    </location>
</feature>
<keyword evidence="4" id="KW-1185">Reference proteome</keyword>
<evidence type="ECO:0000313" key="4">
    <source>
        <dbReference type="Proteomes" id="UP000677812"/>
    </source>
</evidence>
<dbReference type="EC" id="3.4.24.-" evidence="3"/>
<comment type="caution">
    <text evidence="3">The sequence shown here is derived from an EMBL/GenBank/DDBJ whole genome shotgun (WGS) entry which is preliminary data.</text>
</comment>
<dbReference type="Pfam" id="PF02517">
    <property type="entry name" value="Rce1-like"/>
    <property type="match status" value="1"/>
</dbReference>
<keyword evidence="3" id="KW-0378">Hydrolase</keyword>
<reference evidence="3 4" key="1">
    <citation type="submission" date="2021-04" db="EMBL/GenBank/DDBJ databases">
        <title>The complete genome sequence of Neokomagataea sp. TBRC 2177.</title>
        <authorList>
            <person name="Charoenyingcharoen P."/>
            <person name="Yukphan P."/>
        </authorList>
    </citation>
    <scope>NUCLEOTIDE SEQUENCE [LARGE SCALE GENOMIC DNA]</scope>
    <source>
        <strain evidence="3 4">TBRC 2177</strain>
    </source>
</reference>
<proteinExistence type="predicted"/>
<accession>A0ABS5E420</accession>